<gene>
    <name evidence="2" type="primary">HOX32</name>
    <name evidence="2" type="ORF">KSP39_PZI019266</name>
</gene>
<reference evidence="2 3" key="1">
    <citation type="journal article" date="2022" name="Nat. Plants">
        <title>Genomes of leafy and leafless Platanthera orchids illuminate the evolution of mycoheterotrophy.</title>
        <authorList>
            <person name="Li M.H."/>
            <person name="Liu K.W."/>
            <person name="Li Z."/>
            <person name="Lu H.C."/>
            <person name="Ye Q.L."/>
            <person name="Zhang D."/>
            <person name="Wang J.Y."/>
            <person name="Li Y.F."/>
            <person name="Zhong Z.M."/>
            <person name="Liu X."/>
            <person name="Yu X."/>
            <person name="Liu D.K."/>
            <person name="Tu X.D."/>
            <person name="Liu B."/>
            <person name="Hao Y."/>
            <person name="Liao X.Y."/>
            <person name="Jiang Y.T."/>
            <person name="Sun W.H."/>
            <person name="Chen J."/>
            <person name="Chen Y.Q."/>
            <person name="Ai Y."/>
            <person name="Zhai J.W."/>
            <person name="Wu S.S."/>
            <person name="Zhou Z."/>
            <person name="Hsiao Y.Y."/>
            <person name="Wu W.L."/>
            <person name="Chen Y.Y."/>
            <person name="Lin Y.F."/>
            <person name="Hsu J.L."/>
            <person name="Li C.Y."/>
            <person name="Wang Z.W."/>
            <person name="Zhao X."/>
            <person name="Zhong W.Y."/>
            <person name="Ma X.K."/>
            <person name="Ma L."/>
            <person name="Huang J."/>
            <person name="Chen G.Z."/>
            <person name="Huang M.Z."/>
            <person name="Huang L."/>
            <person name="Peng D.H."/>
            <person name="Luo Y.B."/>
            <person name="Zou S.Q."/>
            <person name="Chen S.P."/>
            <person name="Lan S."/>
            <person name="Tsai W.C."/>
            <person name="Van de Peer Y."/>
            <person name="Liu Z.J."/>
        </authorList>
    </citation>
    <scope>NUCLEOTIDE SEQUENCE [LARGE SCALE GENOMIC DNA]</scope>
    <source>
        <strain evidence="2">Lor287</strain>
    </source>
</reference>
<feature type="domain" description="START" evidence="1">
    <location>
        <begin position="187"/>
        <end position="260"/>
    </location>
</feature>
<sequence>MVRGDQQSGGREYYGVLRDIIQIDYGVERQIVLFKYEWRDTYHEGKGYKKELNGIIPVNVKHNLRSNEPYVLACQVEQVYYVADNKNKDWRLVIKITPHHFYDVPLKDNEDSNEEEIHLYDIDVGLSPLLDIVIDDDDTKILLQRTDVEAMTSDFVFRQASGTAVHMQNPTPQHPPSNVNNPAGFTLASPRDFWILRYTIRLENESLVICMRSLTASIRGPSGPTTPNLVRVEMLSSGYLIRPCEGGGSMINIVYHLDLDILEVVRLEGHGLNQDDFLARDLHLLQEPLVIRVVMKCIEEHELEAKFLTTENLHKRLENLQKVKVEKRKVAGGLVNNCTRMNNGGPMPLAN</sequence>
<evidence type="ECO:0000313" key="2">
    <source>
        <dbReference type="EMBL" id="KAK8924075.1"/>
    </source>
</evidence>
<dbReference type="GO" id="GO:0003677">
    <property type="term" value="F:DNA binding"/>
    <property type="evidence" value="ECO:0007669"/>
    <property type="project" value="UniProtKB-KW"/>
</dbReference>
<dbReference type="PANTHER" id="PTHR45950">
    <property type="entry name" value="HOMEOBOX-LEUCINE ZIPPER PROTEIN ATHB-14"/>
    <property type="match status" value="1"/>
</dbReference>
<dbReference type="Pfam" id="PF13952">
    <property type="entry name" value="DUF4216"/>
    <property type="match status" value="1"/>
</dbReference>
<name>A0AAP0B221_9ASPA</name>
<keyword evidence="3" id="KW-1185">Reference proteome</keyword>
<evidence type="ECO:0000259" key="1">
    <source>
        <dbReference type="PROSITE" id="PS50848"/>
    </source>
</evidence>
<dbReference type="InterPro" id="IPR025312">
    <property type="entry name" value="DUF4216"/>
</dbReference>
<keyword evidence="2" id="KW-0238">DNA-binding</keyword>
<dbReference type="PROSITE" id="PS50848">
    <property type="entry name" value="START"/>
    <property type="match status" value="1"/>
</dbReference>
<dbReference type="InterPro" id="IPR002913">
    <property type="entry name" value="START_lipid-bd_dom"/>
</dbReference>
<evidence type="ECO:0000313" key="3">
    <source>
        <dbReference type="Proteomes" id="UP001418222"/>
    </source>
</evidence>
<keyword evidence="2" id="KW-0371">Homeobox</keyword>
<proteinExistence type="predicted"/>
<dbReference type="Proteomes" id="UP001418222">
    <property type="component" value="Unassembled WGS sequence"/>
</dbReference>
<dbReference type="Pfam" id="PF01852">
    <property type="entry name" value="START"/>
    <property type="match status" value="1"/>
</dbReference>
<dbReference type="AlphaFoldDB" id="A0AAP0B221"/>
<dbReference type="InterPro" id="IPR023393">
    <property type="entry name" value="START-like_dom_sf"/>
</dbReference>
<dbReference type="EMBL" id="JBBWWQ010000017">
    <property type="protein sequence ID" value="KAK8924075.1"/>
    <property type="molecule type" value="Genomic_DNA"/>
</dbReference>
<dbReference type="GO" id="GO:0003700">
    <property type="term" value="F:DNA-binding transcription factor activity"/>
    <property type="evidence" value="ECO:0007669"/>
    <property type="project" value="InterPro"/>
</dbReference>
<dbReference type="InterPro" id="IPR044830">
    <property type="entry name" value="HD-Zip_III"/>
</dbReference>
<dbReference type="GO" id="GO:0008289">
    <property type="term" value="F:lipid binding"/>
    <property type="evidence" value="ECO:0007669"/>
    <property type="project" value="InterPro"/>
</dbReference>
<dbReference type="SUPFAM" id="SSF55961">
    <property type="entry name" value="Bet v1-like"/>
    <property type="match status" value="1"/>
</dbReference>
<dbReference type="PANTHER" id="PTHR45950:SF7">
    <property type="entry name" value="HOMEOBOX-LEUCINE ZIPPER PROTEIN ATHB-14"/>
    <property type="match status" value="1"/>
</dbReference>
<accession>A0AAP0B221</accession>
<protein>
    <submittedName>
        <fullName evidence="2">Homeobox-leucine zipper protein HOX32</fullName>
    </submittedName>
</protein>
<dbReference type="Gene3D" id="3.30.530.20">
    <property type="match status" value="1"/>
</dbReference>
<comment type="caution">
    <text evidence="2">The sequence shown here is derived from an EMBL/GenBank/DDBJ whole genome shotgun (WGS) entry which is preliminary data.</text>
</comment>
<organism evidence="2 3">
    <name type="scientific">Platanthera zijinensis</name>
    <dbReference type="NCBI Taxonomy" id="2320716"/>
    <lineage>
        <taxon>Eukaryota</taxon>
        <taxon>Viridiplantae</taxon>
        <taxon>Streptophyta</taxon>
        <taxon>Embryophyta</taxon>
        <taxon>Tracheophyta</taxon>
        <taxon>Spermatophyta</taxon>
        <taxon>Magnoliopsida</taxon>
        <taxon>Liliopsida</taxon>
        <taxon>Asparagales</taxon>
        <taxon>Orchidaceae</taxon>
        <taxon>Orchidoideae</taxon>
        <taxon>Orchideae</taxon>
        <taxon>Orchidinae</taxon>
        <taxon>Platanthera</taxon>
    </lineage>
</organism>